<dbReference type="EMBL" id="JACGCM010001747">
    <property type="protein sequence ID" value="KAF6150281.1"/>
    <property type="molecule type" value="Genomic_DNA"/>
</dbReference>
<dbReference type="AlphaFoldDB" id="A0A7J7M5V5"/>
<evidence type="ECO:0000313" key="2">
    <source>
        <dbReference type="EMBL" id="KAF6150281.1"/>
    </source>
</evidence>
<sequence length="335" mass="37339">LGLHKMFAVLPEEEKGVLRAISFAPLLLIDSIATMSILVMEIFDRHLGDMKFQLGEAIIKMKPFIRCSLTKFVKNYTIFSPLEQGEKCLGERNQIEALAIGAESAIGVAPAIGVTPTIEPPIFSAPTIGSSSYATEIVDVVVRICSQLEEHDKILHNHGKILKRILVSTVGDTPLLGQYQYSTPEKIVKCKQERGNVKEDGKRKKVEPRTYKGLKKEVFADDQFDHVPLIQLKNLIPKIPRKGLANRVPRKRRVKFHELENIQSTAKNLLQQVAPGEGLEVVNDLIVDDDVEVGKEVNFNAISSEYGGDLLEMEESKNGDEKVDNVEKDGEEKES</sequence>
<dbReference type="Proteomes" id="UP000541444">
    <property type="component" value="Unassembled WGS sequence"/>
</dbReference>
<accession>A0A7J7M5V5</accession>
<reference evidence="2 3" key="1">
    <citation type="journal article" date="2020" name="IScience">
        <title>Genome Sequencing of the Endangered Kingdonia uniflora (Circaeasteraceae, Ranunculales) Reveals Potential Mechanisms of Evolutionary Specialization.</title>
        <authorList>
            <person name="Sun Y."/>
            <person name="Deng T."/>
            <person name="Zhang A."/>
            <person name="Moore M.J."/>
            <person name="Landis J.B."/>
            <person name="Lin N."/>
            <person name="Zhang H."/>
            <person name="Zhang X."/>
            <person name="Huang J."/>
            <person name="Zhang X."/>
            <person name="Sun H."/>
            <person name="Wang H."/>
        </authorList>
    </citation>
    <scope>NUCLEOTIDE SEQUENCE [LARGE SCALE GENOMIC DNA]</scope>
    <source>
        <strain evidence="2">TB1705</strain>
        <tissue evidence="2">Leaf</tissue>
    </source>
</reference>
<gene>
    <name evidence="2" type="ORF">GIB67_033980</name>
</gene>
<proteinExistence type="predicted"/>
<name>A0A7J7M5V5_9MAGN</name>
<feature type="non-terminal residue" evidence="2">
    <location>
        <position position="1"/>
    </location>
</feature>
<keyword evidence="3" id="KW-1185">Reference proteome</keyword>
<protein>
    <submittedName>
        <fullName evidence="2">Uncharacterized protein</fullName>
    </submittedName>
</protein>
<organism evidence="2 3">
    <name type="scientific">Kingdonia uniflora</name>
    <dbReference type="NCBI Taxonomy" id="39325"/>
    <lineage>
        <taxon>Eukaryota</taxon>
        <taxon>Viridiplantae</taxon>
        <taxon>Streptophyta</taxon>
        <taxon>Embryophyta</taxon>
        <taxon>Tracheophyta</taxon>
        <taxon>Spermatophyta</taxon>
        <taxon>Magnoliopsida</taxon>
        <taxon>Ranunculales</taxon>
        <taxon>Circaeasteraceae</taxon>
        <taxon>Kingdonia</taxon>
    </lineage>
</organism>
<feature type="region of interest" description="Disordered" evidence="1">
    <location>
        <begin position="308"/>
        <end position="335"/>
    </location>
</feature>
<evidence type="ECO:0000256" key="1">
    <source>
        <dbReference type="SAM" id="MobiDB-lite"/>
    </source>
</evidence>
<feature type="compositionally biased region" description="Basic and acidic residues" evidence="1">
    <location>
        <begin position="314"/>
        <end position="335"/>
    </location>
</feature>
<evidence type="ECO:0000313" key="3">
    <source>
        <dbReference type="Proteomes" id="UP000541444"/>
    </source>
</evidence>
<comment type="caution">
    <text evidence="2">The sequence shown here is derived from an EMBL/GenBank/DDBJ whole genome shotgun (WGS) entry which is preliminary data.</text>
</comment>